<feature type="compositionally biased region" description="Basic residues" evidence="1">
    <location>
        <begin position="403"/>
        <end position="412"/>
    </location>
</feature>
<feature type="compositionally biased region" description="Basic and acidic residues" evidence="1">
    <location>
        <begin position="120"/>
        <end position="133"/>
    </location>
</feature>
<feature type="region of interest" description="Disordered" evidence="1">
    <location>
        <begin position="438"/>
        <end position="481"/>
    </location>
</feature>
<feature type="compositionally biased region" description="Polar residues" evidence="1">
    <location>
        <begin position="758"/>
        <end position="769"/>
    </location>
</feature>
<dbReference type="PANTHER" id="PTHR35487">
    <property type="entry name" value="DUF3824 DOMAIN-CONTAINING PROTEIN"/>
    <property type="match status" value="1"/>
</dbReference>
<name>A0AAX6MF31_9PEZI</name>
<feature type="compositionally biased region" description="Pro residues" evidence="1">
    <location>
        <begin position="788"/>
        <end position="801"/>
    </location>
</feature>
<proteinExistence type="predicted"/>
<reference evidence="2 3" key="1">
    <citation type="journal article" date="2024" name="Front Chem Biol">
        <title>Unveiling the potential of Daldinia eschscholtzii MFLUCC 19-0629 through bioactivity and bioinformatics studies for enhanced sustainable agriculture production.</title>
        <authorList>
            <person name="Brooks S."/>
            <person name="Weaver J.A."/>
            <person name="Klomchit A."/>
            <person name="Alharthi S.A."/>
            <person name="Onlamun T."/>
            <person name="Nurani R."/>
            <person name="Vong T.K."/>
            <person name="Alberti F."/>
            <person name="Greco C."/>
        </authorList>
    </citation>
    <scope>NUCLEOTIDE SEQUENCE [LARGE SCALE GENOMIC DNA]</scope>
    <source>
        <strain evidence="2">MFLUCC 19-0629</strain>
    </source>
</reference>
<feature type="compositionally biased region" description="Pro residues" evidence="1">
    <location>
        <begin position="739"/>
        <end position="754"/>
    </location>
</feature>
<dbReference type="EMBL" id="JBANMG010000007">
    <property type="protein sequence ID" value="KAK6950772.1"/>
    <property type="molecule type" value="Genomic_DNA"/>
</dbReference>
<feature type="region of interest" description="Disordered" evidence="1">
    <location>
        <begin position="120"/>
        <end position="145"/>
    </location>
</feature>
<feature type="compositionally biased region" description="Basic residues" evidence="1">
    <location>
        <begin position="58"/>
        <end position="71"/>
    </location>
</feature>
<feature type="compositionally biased region" description="Basic and acidic residues" evidence="1">
    <location>
        <begin position="818"/>
        <end position="829"/>
    </location>
</feature>
<feature type="compositionally biased region" description="Polar residues" evidence="1">
    <location>
        <begin position="945"/>
        <end position="957"/>
    </location>
</feature>
<organism evidence="2 3">
    <name type="scientific">Daldinia eschscholtzii</name>
    <dbReference type="NCBI Taxonomy" id="292717"/>
    <lineage>
        <taxon>Eukaryota</taxon>
        <taxon>Fungi</taxon>
        <taxon>Dikarya</taxon>
        <taxon>Ascomycota</taxon>
        <taxon>Pezizomycotina</taxon>
        <taxon>Sordariomycetes</taxon>
        <taxon>Xylariomycetidae</taxon>
        <taxon>Xylariales</taxon>
        <taxon>Hypoxylaceae</taxon>
        <taxon>Daldinia</taxon>
    </lineage>
</organism>
<gene>
    <name evidence="2" type="ORF">Daesc_007297</name>
</gene>
<feature type="region of interest" description="Disordered" evidence="1">
    <location>
        <begin position="395"/>
        <end position="414"/>
    </location>
</feature>
<feature type="compositionally biased region" description="Acidic residues" evidence="1">
    <location>
        <begin position="929"/>
        <end position="938"/>
    </location>
</feature>
<feature type="compositionally biased region" description="Basic residues" evidence="1">
    <location>
        <begin position="567"/>
        <end position="581"/>
    </location>
</feature>
<evidence type="ECO:0000313" key="3">
    <source>
        <dbReference type="Proteomes" id="UP001369815"/>
    </source>
</evidence>
<accession>A0AAX6MF31</accession>
<protein>
    <recommendedName>
        <fullName evidence="4">DUF3824 domain-containing protein</fullName>
    </recommendedName>
</protein>
<feature type="compositionally biased region" description="Basic residues" evidence="1">
    <location>
        <begin position="497"/>
        <end position="509"/>
    </location>
</feature>
<comment type="caution">
    <text evidence="2">The sequence shown here is derived from an EMBL/GenBank/DDBJ whole genome shotgun (WGS) entry which is preliminary data.</text>
</comment>
<feature type="region of interest" description="Disordered" evidence="1">
    <location>
        <begin position="536"/>
        <end position="961"/>
    </location>
</feature>
<keyword evidence="3" id="KW-1185">Reference proteome</keyword>
<feature type="compositionally biased region" description="Basic and acidic residues" evidence="1">
    <location>
        <begin position="582"/>
        <end position="591"/>
    </location>
</feature>
<feature type="region of interest" description="Disordered" evidence="1">
    <location>
        <begin position="266"/>
        <end position="301"/>
    </location>
</feature>
<dbReference type="Proteomes" id="UP001369815">
    <property type="component" value="Unassembled WGS sequence"/>
</dbReference>
<evidence type="ECO:0008006" key="4">
    <source>
        <dbReference type="Google" id="ProtNLM"/>
    </source>
</evidence>
<sequence>MAQVYRERDVRYTREDSPSSDDERYKSTTVRRYKVGGGGRVVERDRIDRYEEDDDRRSRHSHSHSHSHSHAGRSTGELVEVDRHYERTYPERPRSAFDSHDHYTTVEYERERDVDRDHYPERHSRTKVVEEIKTSSPPPRDNYWDRRQAYPWDDVREDVRVEKRIVREEAGGELQVKEKTEEFREEPRDYKERDLMIERRVDIERDSHDVDVERYRKEVEYYAPPPAPSAPVVIRQKFPEQKVVIHEAPAPAPVVLPRQEPTYIVLRDERRQVAPRPEPREEEDYHYRREDRRRRDERQYESDGYDEDYYIKRTIITRERSSSSDHHKKRHLAEGALAGAGLTALLARGGKNGENHEHRGRKVLAGAALGALGTQAVRRAKSAYEDRHEDRYEDHEYYDDDHRHRHRSKSRSRLTTGLAIGAAALAVAGGLKYMQNNKAEKEEANRGRARRRYSDDEYSTSRSRSSRGRSRSKSKSKAAKAALATGALAGIVEHYRSKSRGKSRSKSRLRTGEAVSNPLGAEIAAAGLTGAAAEKLWEHHKDKKESKERERHRDSDDEYYDRDRGYSRSRSRSRSLSRRSHSRDSTADRELGLVPVVPGVEYGSEPIEGYESATEEPRRRRRKHDHRSPSTSDREARKKRSRSRLRNVAAAGIGTAAAAMGIKKLHDRQKSKEREGKSRDSSRDRSLDREDQEREKRKARRSRDRERRRYEEEAPDDPYYDYHAGAPPSPPHASGGAYYPPPPAAPEPAGPPPAGFTQHPNQSTPNVNAYSPYPPYNPQDYAGVSPMNLPPPPPGPPPSGPPHGSGNRTGPENVSHPRSGDMKSHHDASRSTATEQDGVKDNQRSLSPGSRSADVEPSATKVKFVPLSPKSSRTLRRHRRRMGERSEEDIDEELAQFQRPPNFRRRSGSDVSSNRPRVQRRRVRGDESPVSDDSEIEYLPDRFDSSGQPLETNNTALNGIPRQGSFEYLPRNENDWHVRGAWKALGDPDPVLVNDIAQTIGGFLRPGGTLLNIFEHALRDI</sequence>
<evidence type="ECO:0000256" key="1">
    <source>
        <dbReference type="SAM" id="MobiDB-lite"/>
    </source>
</evidence>
<dbReference type="AlphaFoldDB" id="A0AAX6MF31"/>
<feature type="region of interest" description="Disordered" evidence="1">
    <location>
        <begin position="1"/>
        <end position="79"/>
    </location>
</feature>
<feature type="compositionally biased region" description="Basic and acidic residues" evidence="1">
    <location>
        <begin position="536"/>
        <end position="566"/>
    </location>
</feature>
<feature type="compositionally biased region" description="Low complexity" evidence="1">
    <location>
        <begin position="649"/>
        <end position="661"/>
    </location>
</feature>
<feature type="compositionally biased region" description="Basic and acidic residues" evidence="1">
    <location>
        <begin position="668"/>
        <end position="696"/>
    </location>
</feature>
<feature type="compositionally biased region" description="Basic and acidic residues" evidence="1">
    <location>
        <begin position="1"/>
        <end position="26"/>
    </location>
</feature>
<feature type="region of interest" description="Disordered" evidence="1">
    <location>
        <begin position="494"/>
        <end position="514"/>
    </location>
</feature>
<dbReference type="PANTHER" id="PTHR35487:SF1">
    <property type="entry name" value="DUF3824 DOMAIN-CONTAINING PROTEIN"/>
    <property type="match status" value="1"/>
</dbReference>
<feature type="compositionally biased region" description="Basic residues" evidence="1">
    <location>
        <begin position="464"/>
        <end position="478"/>
    </location>
</feature>
<evidence type="ECO:0000313" key="2">
    <source>
        <dbReference type="EMBL" id="KAK6950772.1"/>
    </source>
</evidence>
<feature type="compositionally biased region" description="Basic and acidic residues" evidence="1">
    <location>
        <begin position="703"/>
        <end position="712"/>
    </location>
</feature>
<feature type="compositionally biased region" description="Basic residues" evidence="1">
    <location>
        <begin position="873"/>
        <end position="882"/>
    </location>
</feature>